<evidence type="ECO:0000256" key="1">
    <source>
        <dbReference type="SAM" id="Coils"/>
    </source>
</evidence>
<feature type="coiled-coil region" evidence="1">
    <location>
        <begin position="59"/>
        <end position="86"/>
    </location>
</feature>
<keyword evidence="1" id="KW-0175">Coiled coil</keyword>
<proteinExistence type="predicted"/>
<reference evidence="2" key="1">
    <citation type="journal article" date="2017" name="Virol. J.">
        <title>The proposed new species, cacao red vein virus, and three previously recognized badnavirus species are associated with cacao swollen shoot disease.</title>
        <authorList>
            <person name="Chingandu N."/>
            <person name="Kouakou K."/>
            <person name="Aka R."/>
            <person name="Ameyaw G."/>
            <person name="Gutierrez O.A."/>
            <person name="Herrmann H.W."/>
            <person name="Brown J.K."/>
        </authorList>
    </citation>
    <scope>NUCLEOTIDE SEQUENCE</scope>
    <source>
        <strain evidence="2">CI286</strain>
    </source>
</reference>
<protein>
    <submittedName>
        <fullName evidence="2">ORF1</fullName>
    </submittedName>
</protein>
<sequence length="143" mass="16423">MSARWEKSIQEWYEKSHTANLEYLDLATTSKVSNNQLAHNLAVTFDRVSLGNRVTIKNLKQLHESVLELGKQIESVESNLKKVQKQLRENKPLTEEAVKRLVKEISQQPKLVEEQALKITQELEAKLERVESILHQLGLVIGQ</sequence>
<organism evidence="2">
    <name type="scientific">Cacao swollen shoot virus</name>
    <dbReference type="NCBI Taxonomy" id="31559"/>
    <lineage>
        <taxon>Viruses</taxon>
        <taxon>Riboviria</taxon>
        <taxon>Pararnavirae</taxon>
        <taxon>Artverviricota</taxon>
        <taxon>Revtraviricetes</taxon>
        <taxon>Ortervirales</taxon>
        <taxon>Caulimoviridae</taxon>
        <taxon>Badnavirus</taxon>
        <taxon>Badnavirus etainflatheobromae</taxon>
    </lineage>
</organism>
<evidence type="ECO:0000313" key="2">
    <source>
        <dbReference type="EMBL" id="ASG91899.1"/>
    </source>
</evidence>
<name>A0A240FXM8_9VIRU</name>
<dbReference type="InterPro" id="IPR010746">
    <property type="entry name" value="CYMV_Orf1"/>
</dbReference>
<dbReference type="Pfam" id="PF07028">
    <property type="entry name" value="DUF1319"/>
    <property type="match status" value="1"/>
</dbReference>
<accession>A0A240FXM8</accession>
<dbReference type="EMBL" id="KX592584">
    <property type="protein sequence ID" value="ASG91899.1"/>
    <property type="molecule type" value="Genomic_DNA"/>
</dbReference>